<dbReference type="SMART" id="SM00451">
    <property type="entry name" value="ZnF_U1"/>
    <property type="match status" value="2"/>
</dbReference>
<sequence length="427" mass="48486">MMKRQKNPPSIPPGAPAYTVQQPLGRIPKDFKEAMLHVPVKLAHHKNNSVRDVGAKTKPAPERAVKPSDDKWRSSFKPLGQQDDSQEKSPDRSPRVEIYDPYNQDLSDCEPGMLDAQNHNESPPNEDYGQCSSPSRGFGKKRCWGSSYSESVNQSLDRSDFDPETRSAQSQSVSPSHRERPGYDSISRHLDHRVCSPDRLIHASSAQNLPAIYGGQMTNGEESIILPDYEREMNTTVRLSPPRLQQDYHQSKYLRTERDQVSPFTEDSKNCNIKIVMDKRPITCDLCEVELANGGELDDHLESKGHWDTLEHIQQQNNYDDLAIAFLQEVMQYKSHQCSRAIEDGALQALQENDHMTKIEVFHCAACSIFVSTSASSVQTHITSQEHLSNIKGFHVRQRRSCLDKAETMMKELKPQFEHFLKRQGCA</sequence>
<feature type="compositionally biased region" description="Basic and acidic residues" evidence="13">
    <location>
        <begin position="85"/>
        <end position="98"/>
    </location>
</feature>
<name>G3PSX5_GASAC</name>
<protein>
    <recommendedName>
        <fullName evidence="10">DBIRD complex subunit ZNF326</fullName>
    </recommendedName>
    <alternativeName>
        <fullName evidence="11">Zinc finger protein 326</fullName>
    </alternativeName>
</protein>
<dbReference type="GO" id="GO:0008270">
    <property type="term" value="F:zinc ion binding"/>
    <property type="evidence" value="ECO:0007669"/>
    <property type="project" value="UniProtKB-KW"/>
</dbReference>
<evidence type="ECO:0000256" key="8">
    <source>
        <dbReference type="ARBA" id="ARBA00023187"/>
    </source>
</evidence>
<keyword evidence="2" id="KW-0507">mRNA processing</keyword>
<feature type="region of interest" description="Disordered" evidence="13">
    <location>
        <begin position="153"/>
        <end position="184"/>
    </location>
</feature>
<dbReference type="GeneTree" id="ENSGT00530000068748"/>
<feature type="region of interest" description="Disordered" evidence="13">
    <location>
        <begin position="1"/>
        <end position="24"/>
    </location>
</feature>
<evidence type="ECO:0000259" key="14">
    <source>
        <dbReference type="PROSITE" id="PS51799"/>
    </source>
</evidence>
<dbReference type="GO" id="GO:0008380">
    <property type="term" value="P:RNA splicing"/>
    <property type="evidence" value="ECO:0007669"/>
    <property type="project" value="UniProtKB-KW"/>
</dbReference>
<evidence type="ECO:0000256" key="11">
    <source>
        <dbReference type="ARBA" id="ARBA00043254"/>
    </source>
</evidence>
<evidence type="ECO:0000256" key="2">
    <source>
        <dbReference type="ARBA" id="ARBA00022664"/>
    </source>
</evidence>
<feature type="compositionally biased region" description="Basic and acidic residues" evidence="13">
    <location>
        <begin position="53"/>
        <end position="73"/>
    </location>
</feature>
<evidence type="ECO:0000256" key="12">
    <source>
        <dbReference type="PROSITE-ProRule" id="PRU01140"/>
    </source>
</evidence>
<dbReference type="InterPro" id="IPR034736">
    <property type="entry name" value="ZF_C2H2_AKAP95"/>
</dbReference>
<dbReference type="InterPro" id="IPR007071">
    <property type="entry name" value="AKAP95"/>
</dbReference>
<proteinExistence type="inferred from homology"/>
<evidence type="ECO:0000256" key="13">
    <source>
        <dbReference type="SAM" id="MobiDB-lite"/>
    </source>
</evidence>
<evidence type="ECO:0000256" key="1">
    <source>
        <dbReference type="ARBA" id="ARBA00004123"/>
    </source>
</evidence>
<keyword evidence="9" id="KW-0539">Nucleus</keyword>
<evidence type="ECO:0000313" key="15">
    <source>
        <dbReference type="Ensembl" id="ENSGACP00000020711.2"/>
    </source>
</evidence>
<dbReference type="Proteomes" id="UP000007635">
    <property type="component" value="Chromosome III"/>
</dbReference>
<dbReference type="GO" id="GO:0005634">
    <property type="term" value="C:nucleus"/>
    <property type="evidence" value="ECO:0007669"/>
    <property type="project" value="UniProtKB-SubCell"/>
</dbReference>
<comment type="similarity">
    <text evidence="12">Belongs to the AKAP95 family.</text>
</comment>
<keyword evidence="8" id="KW-0508">mRNA splicing</keyword>
<feature type="compositionally biased region" description="Polar residues" evidence="13">
    <location>
        <begin position="166"/>
        <end position="175"/>
    </location>
</feature>
<evidence type="ECO:0000256" key="7">
    <source>
        <dbReference type="ARBA" id="ARBA00023125"/>
    </source>
</evidence>
<dbReference type="GO" id="GO:0044609">
    <property type="term" value="C:DBIRD complex"/>
    <property type="evidence" value="ECO:0007669"/>
    <property type="project" value="TreeGrafter"/>
</dbReference>
<dbReference type="GO" id="GO:0003677">
    <property type="term" value="F:DNA binding"/>
    <property type="evidence" value="ECO:0007669"/>
    <property type="project" value="UniProtKB-KW"/>
</dbReference>
<evidence type="ECO:0000256" key="6">
    <source>
        <dbReference type="ARBA" id="ARBA00022833"/>
    </source>
</evidence>
<reference evidence="15" key="2">
    <citation type="submission" date="2025-08" db="UniProtKB">
        <authorList>
            <consortium name="Ensembl"/>
        </authorList>
    </citation>
    <scope>IDENTIFICATION</scope>
</reference>
<dbReference type="GO" id="GO:0006397">
    <property type="term" value="P:mRNA processing"/>
    <property type="evidence" value="ECO:0007669"/>
    <property type="project" value="UniProtKB-KW"/>
</dbReference>
<keyword evidence="6" id="KW-0862">Zinc</keyword>
<dbReference type="PANTHER" id="PTHR12190">
    <property type="entry name" value="A-KINASE ANCHOR PROTEIN AKAP 8"/>
    <property type="match status" value="1"/>
</dbReference>
<dbReference type="PANTHER" id="PTHR12190:SF1">
    <property type="entry name" value="DBIRD COMPLEX SUBUNIT ZNF326"/>
    <property type="match status" value="1"/>
</dbReference>
<evidence type="ECO:0000256" key="5">
    <source>
        <dbReference type="ARBA" id="ARBA00022771"/>
    </source>
</evidence>
<comment type="subcellular location">
    <subcellularLocation>
        <location evidence="1">Nucleus</location>
    </subcellularLocation>
</comment>
<dbReference type="Ensembl" id="ENSGACT00000020750.2">
    <property type="protein sequence ID" value="ENSGACP00000020711.2"/>
    <property type="gene ID" value="ENSGACG00000015692.2"/>
</dbReference>
<feature type="region of interest" description="Disordered" evidence="13">
    <location>
        <begin position="42"/>
        <end position="134"/>
    </location>
</feature>
<keyword evidence="16" id="KW-1185">Reference proteome</keyword>
<evidence type="ECO:0000256" key="10">
    <source>
        <dbReference type="ARBA" id="ARBA00040207"/>
    </source>
</evidence>
<dbReference type="Bgee" id="ENSGACG00000015692">
    <property type="expression patterns" value="Expressed in embryo and 13 other cell types or tissues"/>
</dbReference>
<dbReference type="InterPro" id="IPR003604">
    <property type="entry name" value="Matrin/U1-like-C_Znf_C2H2"/>
</dbReference>
<keyword evidence="7" id="KW-0238">DNA-binding</keyword>
<feature type="domain" description="C2H2 AKAP95-type" evidence="14">
    <location>
        <begin position="364"/>
        <end position="387"/>
    </location>
</feature>
<keyword evidence="4" id="KW-0677">Repeat</keyword>
<evidence type="ECO:0000256" key="4">
    <source>
        <dbReference type="ARBA" id="ARBA00022737"/>
    </source>
</evidence>
<keyword evidence="3" id="KW-0479">Metal-binding</keyword>
<reference evidence="15" key="3">
    <citation type="submission" date="2025-09" db="UniProtKB">
        <authorList>
            <consortium name="Ensembl"/>
        </authorList>
    </citation>
    <scope>IDENTIFICATION</scope>
</reference>
<keyword evidence="5 12" id="KW-0863">Zinc-finger</keyword>
<dbReference type="AlphaFoldDB" id="G3PSX5"/>
<reference evidence="15 16" key="1">
    <citation type="journal article" date="2021" name="G3 (Bethesda)">
        <title>Improved contiguity of the threespine stickleback genome using long-read sequencing.</title>
        <authorList>
            <person name="Nath S."/>
            <person name="Shaw D.E."/>
            <person name="White M.A."/>
        </authorList>
    </citation>
    <scope>NUCLEOTIDE SEQUENCE [LARGE SCALE GENOMIC DNA]</scope>
    <source>
        <strain evidence="15 16">Lake Benthic</strain>
    </source>
</reference>
<dbReference type="PROSITE" id="PS51799">
    <property type="entry name" value="ZF_C2H2_AKAP95"/>
    <property type="match status" value="1"/>
</dbReference>
<organism evidence="15 16">
    <name type="scientific">Gasterosteus aculeatus aculeatus</name>
    <name type="common">three-spined stickleback</name>
    <dbReference type="NCBI Taxonomy" id="481459"/>
    <lineage>
        <taxon>Eukaryota</taxon>
        <taxon>Metazoa</taxon>
        <taxon>Chordata</taxon>
        <taxon>Craniata</taxon>
        <taxon>Vertebrata</taxon>
        <taxon>Euteleostomi</taxon>
        <taxon>Actinopterygii</taxon>
        <taxon>Neopterygii</taxon>
        <taxon>Teleostei</taxon>
        <taxon>Neoteleostei</taxon>
        <taxon>Acanthomorphata</taxon>
        <taxon>Eupercaria</taxon>
        <taxon>Perciformes</taxon>
        <taxon>Cottioidei</taxon>
        <taxon>Gasterosteales</taxon>
        <taxon>Gasterosteidae</taxon>
        <taxon>Gasterosteus</taxon>
    </lineage>
</organism>
<evidence type="ECO:0000256" key="9">
    <source>
        <dbReference type="ARBA" id="ARBA00023242"/>
    </source>
</evidence>
<evidence type="ECO:0000256" key="3">
    <source>
        <dbReference type="ARBA" id="ARBA00022723"/>
    </source>
</evidence>
<dbReference type="Pfam" id="PF04988">
    <property type="entry name" value="AKAP95"/>
    <property type="match status" value="1"/>
</dbReference>
<evidence type="ECO:0000313" key="16">
    <source>
        <dbReference type="Proteomes" id="UP000007635"/>
    </source>
</evidence>
<accession>G3PSX5</accession>
<dbReference type="GO" id="GO:0032784">
    <property type="term" value="P:regulation of DNA-templated transcription elongation"/>
    <property type="evidence" value="ECO:0007669"/>
    <property type="project" value="TreeGrafter"/>
</dbReference>